<dbReference type="EMBL" id="BAABKO010000001">
    <property type="protein sequence ID" value="GAA4765014.1"/>
    <property type="molecule type" value="Genomic_DNA"/>
</dbReference>
<comment type="function">
    <text evidence="6">Toxic component of a toxin-antitoxin (TA) system. An RNase.</text>
</comment>
<dbReference type="SUPFAM" id="SSF88723">
    <property type="entry name" value="PIN domain-like"/>
    <property type="match status" value="1"/>
</dbReference>
<evidence type="ECO:0000313" key="9">
    <source>
        <dbReference type="Proteomes" id="UP001501645"/>
    </source>
</evidence>
<evidence type="ECO:0000313" key="8">
    <source>
        <dbReference type="EMBL" id="GAA4765014.1"/>
    </source>
</evidence>
<accession>A0ABP8ZU12</accession>
<keyword evidence="1 6" id="KW-1277">Toxin-antitoxin system</keyword>
<dbReference type="Pfam" id="PF01850">
    <property type="entry name" value="PIN"/>
    <property type="match status" value="1"/>
</dbReference>
<feature type="binding site" evidence="6">
    <location>
        <position position="11"/>
    </location>
    <ligand>
        <name>Mg(2+)</name>
        <dbReference type="ChEBI" id="CHEBI:18420"/>
    </ligand>
</feature>
<proteinExistence type="inferred from homology"/>
<evidence type="ECO:0000256" key="3">
    <source>
        <dbReference type="ARBA" id="ARBA00022723"/>
    </source>
</evidence>
<evidence type="ECO:0000256" key="1">
    <source>
        <dbReference type="ARBA" id="ARBA00022649"/>
    </source>
</evidence>
<evidence type="ECO:0000256" key="6">
    <source>
        <dbReference type="HAMAP-Rule" id="MF_00265"/>
    </source>
</evidence>
<evidence type="ECO:0000256" key="5">
    <source>
        <dbReference type="ARBA" id="ARBA00022842"/>
    </source>
</evidence>
<keyword evidence="3 6" id="KW-0479">Metal-binding</keyword>
<name>A0ABP8ZU12_9MICO</name>
<evidence type="ECO:0000256" key="4">
    <source>
        <dbReference type="ARBA" id="ARBA00022801"/>
    </source>
</evidence>
<dbReference type="NCBIfam" id="TIGR00028">
    <property type="entry name" value="Mtu_PIN_fam"/>
    <property type="match status" value="1"/>
</dbReference>
<organism evidence="8 9">
    <name type="scientific">Microbacterium gilvum</name>
    <dbReference type="NCBI Taxonomy" id="1336204"/>
    <lineage>
        <taxon>Bacteria</taxon>
        <taxon>Bacillati</taxon>
        <taxon>Actinomycetota</taxon>
        <taxon>Actinomycetes</taxon>
        <taxon>Micrococcales</taxon>
        <taxon>Microbacteriaceae</taxon>
        <taxon>Microbacterium</taxon>
    </lineage>
</organism>
<keyword evidence="9" id="KW-1185">Reference proteome</keyword>
<keyword evidence="4 6" id="KW-0378">Hydrolase</keyword>
<sequence>MTEAATSVLLDVNVLFALSWDAHVHHEAAHSHFAEVDSWATTPLTENGLVRLLLTPAVTGREVTGSEALRQLAALRDVPGWTFLADDASLAAPHIDPRPLMGRRQVTDLHLVNLAARHSAVLATFDTGLAAMLVPADRRHVQAWTA</sequence>
<comment type="cofactor">
    <cofactor evidence="6">
        <name>Mg(2+)</name>
        <dbReference type="ChEBI" id="CHEBI:18420"/>
    </cofactor>
</comment>
<feature type="binding site" evidence="6">
    <location>
        <position position="108"/>
    </location>
    <ligand>
        <name>Mg(2+)</name>
        <dbReference type="ChEBI" id="CHEBI:18420"/>
    </ligand>
</feature>
<evidence type="ECO:0000259" key="7">
    <source>
        <dbReference type="Pfam" id="PF01850"/>
    </source>
</evidence>
<dbReference type="RefSeq" id="WP_345435566.1">
    <property type="nucleotide sequence ID" value="NZ_BAABKO010000001.1"/>
</dbReference>
<dbReference type="InterPro" id="IPR002716">
    <property type="entry name" value="PIN_dom"/>
</dbReference>
<evidence type="ECO:0000256" key="2">
    <source>
        <dbReference type="ARBA" id="ARBA00022722"/>
    </source>
</evidence>
<feature type="domain" description="PIN" evidence="7">
    <location>
        <begin position="8"/>
        <end position="130"/>
    </location>
</feature>
<protein>
    <recommendedName>
        <fullName evidence="6">Ribonuclease VapC</fullName>
        <shortName evidence="6">RNase VapC</shortName>
        <ecNumber evidence="6">3.1.-.-</ecNumber>
    </recommendedName>
    <alternativeName>
        <fullName evidence="6">Toxin VapC</fullName>
    </alternativeName>
</protein>
<dbReference type="InterPro" id="IPR006226">
    <property type="entry name" value="Mtu_PIN"/>
</dbReference>
<keyword evidence="2 6" id="KW-0540">Nuclease</keyword>
<comment type="caution">
    <text evidence="8">The sequence shown here is derived from an EMBL/GenBank/DDBJ whole genome shotgun (WGS) entry which is preliminary data.</text>
</comment>
<dbReference type="EC" id="3.1.-.-" evidence="6"/>
<gene>
    <name evidence="6" type="primary">vapC</name>
    <name evidence="8" type="ORF">GCM10023351_04830</name>
</gene>
<dbReference type="HAMAP" id="MF_00265">
    <property type="entry name" value="VapC_Nob1"/>
    <property type="match status" value="1"/>
</dbReference>
<dbReference type="InterPro" id="IPR029060">
    <property type="entry name" value="PIN-like_dom_sf"/>
</dbReference>
<keyword evidence="5 6" id="KW-0460">Magnesium</keyword>
<dbReference type="Proteomes" id="UP001501645">
    <property type="component" value="Unassembled WGS sequence"/>
</dbReference>
<comment type="similarity">
    <text evidence="6">Belongs to the PINc/VapC protein family.</text>
</comment>
<dbReference type="InterPro" id="IPR022907">
    <property type="entry name" value="VapC_family"/>
</dbReference>
<keyword evidence="6" id="KW-0800">Toxin</keyword>
<reference evidence="9" key="1">
    <citation type="journal article" date="2019" name="Int. J. Syst. Evol. Microbiol.">
        <title>The Global Catalogue of Microorganisms (GCM) 10K type strain sequencing project: providing services to taxonomists for standard genome sequencing and annotation.</title>
        <authorList>
            <consortium name="The Broad Institute Genomics Platform"/>
            <consortium name="The Broad Institute Genome Sequencing Center for Infectious Disease"/>
            <person name="Wu L."/>
            <person name="Ma J."/>
        </authorList>
    </citation>
    <scope>NUCLEOTIDE SEQUENCE [LARGE SCALE GENOMIC DNA]</scope>
    <source>
        <strain evidence="9">JCM 18537</strain>
    </source>
</reference>